<organism evidence="1 2">
    <name type="scientific">Haloarcula saliterrae</name>
    <dbReference type="NCBI Taxonomy" id="2950534"/>
    <lineage>
        <taxon>Archaea</taxon>
        <taxon>Methanobacteriati</taxon>
        <taxon>Methanobacteriota</taxon>
        <taxon>Stenosarchaea group</taxon>
        <taxon>Halobacteria</taxon>
        <taxon>Halobacteriales</taxon>
        <taxon>Haloarculaceae</taxon>
        <taxon>Haloarcula</taxon>
    </lineage>
</organism>
<name>A0ABU2FFZ5_9EURY</name>
<dbReference type="RefSeq" id="WP_310920989.1">
    <property type="nucleotide sequence ID" value="NZ_JAMQON010000005.1"/>
</dbReference>
<evidence type="ECO:0000313" key="1">
    <source>
        <dbReference type="EMBL" id="MDS0261182.1"/>
    </source>
</evidence>
<keyword evidence="2" id="KW-1185">Reference proteome</keyword>
<evidence type="ECO:0000313" key="2">
    <source>
        <dbReference type="Proteomes" id="UP001259659"/>
    </source>
</evidence>
<reference evidence="1 2" key="1">
    <citation type="submission" date="2022-06" db="EMBL/GenBank/DDBJ databases">
        <title>Haloarcula sp. a new haloarchaeum isolate from saline soil.</title>
        <authorList>
            <person name="Strakova D."/>
            <person name="Galisteo C."/>
            <person name="Sanchez-Porro C."/>
            <person name="Ventosa A."/>
        </authorList>
    </citation>
    <scope>NUCLEOTIDE SEQUENCE [LARGE SCALE GENOMIC DNA]</scope>
    <source>
        <strain evidence="1 2">S1CR25-12</strain>
    </source>
</reference>
<protein>
    <submittedName>
        <fullName evidence="1">Uncharacterized protein</fullName>
    </submittedName>
</protein>
<accession>A0ABU2FFZ5</accession>
<sequence length="66" mass="7135">MNGECYFCHGLVLADESEDIVLQDHGDHRVFLHRQCAAGYNVIETRVGPSSGADVVCPVCGDVESL</sequence>
<comment type="caution">
    <text evidence="1">The sequence shown here is derived from an EMBL/GenBank/DDBJ whole genome shotgun (WGS) entry which is preliminary data.</text>
</comment>
<proteinExistence type="predicted"/>
<gene>
    <name evidence="1" type="ORF">NDI56_17415</name>
</gene>
<dbReference type="EMBL" id="JAMQON010000005">
    <property type="protein sequence ID" value="MDS0261182.1"/>
    <property type="molecule type" value="Genomic_DNA"/>
</dbReference>
<dbReference type="Proteomes" id="UP001259659">
    <property type="component" value="Unassembled WGS sequence"/>
</dbReference>